<evidence type="ECO:0000313" key="2">
    <source>
        <dbReference type="Proteomes" id="UP000272163"/>
    </source>
</evidence>
<name>A0A2I7RWD3_9CAUD</name>
<accession>A0A2I7RWD3</accession>
<sequence length="78" mass="8561">MIETLTVSELINALEQFPDDMPVVAVSDYGDRSHTMQAIAISEVETSQVGQSGYSDSGYRVSDDEDGEIVLVLNYDLM</sequence>
<proteinExistence type="predicted"/>
<evidence type="ECO:0000313" key="1">
    <source>
        <dbReference type="EMBL" id="AUR97970.1"/>
    </source>
</evidence>
<dbReference type="EMBL" id="MG592610">
    <property type="protein sequence ID" value="AUR97970.1"/>
    <property type="molecule type" value="Genomic_DNA"/>
</dbReference>
<protein>
    <submittedName>
        <fullName evidence="1">Uncharacterized protein</fullName>
    </submittedName>
</protein>
<gene>
    <name evidence="1" type="ORF">NVP1245O_57</name>
</gene>
<organism evidence="1 2">
    <name type="scientific">Vibrio phage 1.245.O._10N.261.54.C7</name>
    <dbReference type="NCBI Taxonomy" id="1881236"/>
    <lineage>
        <taxon>Viruses</taxon>
        <taxon>Duplodnaviria</taxon>
        <taxon>Heunggongvirae</taxon>
        <taxon>Uroviricota</taxon>
        <taxon>Caudoviricetes</taxon>
        <taxon>Schitoviridae</taxon>
        <taxon>Pariacacavirus</taxon>
        <taxon>Pariacacavirus 1245O</taxon>
    </lineage>
</organism>
<dbReference type="Proteomes" id="UP000272163">
    <property type="component" value="Segment"/>
</dbReference>
<keyword evidence="2" id="KW-1185">Reference proteome</keyword>
<reference evidence="1 2" key="1">
    <citation type="submission" date="2017-11" db="EMBL/GenBank/DDBJ databases">
        <title>A major lineage of nontailed dsDNA viruses as unrecognized killers of marine bacteria.</title>
        <authorList>
            <person name="Kauffman K.M."/>
            <person name="Hussain F.A."/>
            <person name="Yang J."/>
            <person name="Arevalo P."/>
            <person name="Brown J.M."/>
            <person name="Chang W.K."/>
            <person name="VanInsberghe D."/>
            <person name="Elsherbini J."/>
            <person name="Cutler M.B."/>
            <person name="Kelly L."/>
            <person name="Polz M.F."/>
        </authorList>
    </citation>
    <scope>NUCLEOTIDE SEQUENCE [LARGE SCALE GENOMIC DNA]</scope>
</reference>